<evidence type="ECO:0000256" key="6">
    <source>
        <dbReference type="ARBA" id="ARBA00023136"/>
    </source>
</evidence>
<keyword evidence="4 7" id="KW-1133">Transmembrane helix</keyword>
<evidence type="ECO:0000256" key="1">
    <source>
        <dbReference type="ARBA" id="ARBA00004141"/>
    </source>
</evidence>
<evidence type="ECO:0000256" key="2">
    <source>
        <dbReference type="ARBA" id="ARBA00022692"/>
    </source>
</evidence>
<dbReference type="Gene3D" id="3.40.50.300">
    <property type="entry name" value="P-loop containing nucleotide triphosphate hydrolases"/>
    <property type="match status" value="1"/>
</dbReference>
<dbReference type="RefSeq" id="WP_100883728.1">
    <property type="nucleotide sequence ID" value="NZ_JAAORC010000001.1"/>
</dbReference>
<evidence type="ECO:0000256" key="3">
    <source>
        <dbReference type="ARBA" id="ARBA00022741"/>
    </source>
</evidence>
<name>A0A8I1X3I1_PROMR</name>
<dbReference type="AlphaFoldDB" id="A0A8I1X3I1"/>
<dbReference type="InterPro" id="IPR005225">
    <property type="entry name" value="Small_GTP-bd"/>
</dbReference>
<dbReference type="CDD" id="cd00880">
    <property type="entry name" value="Era_like"/>
    <property type="match status" value="1"/>
</dbReference>
<organism evidence="9 10">
    <name type="scientific">Prochlorococcus marinus str. XMU1401</name>
    <dbReference type="NCBI Taxonomy" id="2052594"/>
    <lineage>
        <taxon>Bacteria</taxon>
        <taxon>Bacillati</taxon>
        <taxon>Cyanobacteriota</taxon>
        <taxon>Cyanophyceae</taxon>
        <taxon>Synechococcales</taxon>
        <taxon>Prochlorococcaceae</taxon>
        <taxon>Prochlorococcus</taxon>
    </lineage>
</organism>
<dbReference type="SUPFAM" id="SSF52540">
    <property type="entry name" value="P-loop containing nucleoside triphosphate hydrolases"/>
    <property type="match status" value="1"/>
</dbReference>
<protein>
    <submittedName>
        <fullName evidence="9">DUF697 domain-containing protein</fullName>
    </submittedName>
</protein>
<dbReference type="InterPro" id="IPR021147">
    <property type="entry name" value="DUF697"/>
</dbReference>
<comment type="caution">
    <text evidence="9">The sequence shown here is derived from an EMBL/GenBank/DDBJ whole genome shotgun (WGS) entry which is preliminary data.</text>
</comment>
<evidence type="ECO:0000313" key="9">
    <source>
        <dbReference type="EMBL" id="MBO8222794.1"/>
    </source>
</evidence>
<dbReference type="GO" id="GO:0016020">
    <property type="term" value="C:membrane"/>
    <property type="evidence" value="ECO:0007669"/>
    <property type="project" value="UniProtKB-SubCell"/>
</dbReference>
<keyword evidence="5" id="KW-0342">GTP-binding</keyword>
<evidence type="ECO:0000259" key="8">
    <source>
        <dbReference type="Pfam" id="PF01926"/>
    </source>
</evidence>
<comment type="subcellular location">
    <subcellularLocation>
        <location evidence="1">Membrane</location>
        <topology evidence="1">Multi-pass membrane protein</topology>
    </subcellularLocation>
</comment>
<keyword evidence="6 7" id="KW-0472">Membrane</keyword>
<feature type="transmembrane region" description="Helical" evidence="7">
    <location>
        <begin position="12"/>
        <end position="45"/>
    </location>
</feature>
<evidence type="ECO:0000256" key="5">
    <source>
        <dbReference type="ARBA" id="ARBA00023134"/>
    </source>
</evidence>
<gene>
    <name evidence="9" type="ORF">HA142_04635</name>
</gene>
<dbReference type="PANTHER" id="PTHR42714">
    <property type="entry name" value="TRNA MODIFICATION GTPASE GTPBP3"/>
    <property type="match status" value="1"/>
</dbReference>
<dbReference type="InterPro" id="IPR006073">
    <property type="entry name" value="GTP-bd"/>
</dbReference>
<dbReference type="EMBL" id="JAAORC010000001">
    <property type="protein sequence ID" value="MBO8222794.1"/>
    <property type="molecule type" value="Genomic_DNA"/>
</dbReference>
<dbReference type="Pfam" id="PF01926">
    <property type="entry name" value="MMR_HSR1"/>
    <property type="match status" value="1"/>
</dbReference>
<evidence type="ECO:0000256" key="7">
    <source>
        <dbReference type="SAM" id="Phobius"/>
    </source>
</evidence>
<accession>A0A8I1X3I1</accession>
<feature type="domain" description="G" evidence="8">
    <location>
        <begin position="117"/>
        <end position="231"/>
    </location>
</feature>
<keyword evidence="3" id="KW-0547">Nucleotide-binding</keyword>
<dbReference type="GO" id="GO:0005525">
    <property type="term" value="F:GTP binding"/>
    <property type="evidence" value="ECO:0007669"/>
    <property type="project" value="UniProtKB-KW"/>
</dbReference>
<dbReference type="Proteomes" id="UP000666562">
    <property type="component" value="Unassembled WGS sequence"/>
</dbReference>
<evidence type="ECO:0000256" key="4">
    <source>
        <dbReference type="ARBA" id="ARBA00022989"/>
    </source>
</evidence>
<proteinExistence type="predicted"/>
<sequence length="499" mass="56723">MKYLKLKYIKYVILILFLYILFSIFVRIVNIYTLLFLIIIIYTFYNIDKKLFKKIVYKVIYKNKKNTLSFKNTYGAAKISLEGVEKINKKISDKVKAELLNYQKNKLESQLKTGDYKVTLFGAGSSGKTSIARSLLKNIVGQTSAKIGTTKKINSYKIRIPILKRNVNIVDTPGLFEPSKLGEEREKATIIQASNSDLVLFVLDQDINKYENYLIKELLKLRKKIIIVLNKCDLRSRDENNLIKENIISITSARKNKISVVQTIAVPQKSPYIKSDALNLVPEVGSLFREIIETLDNNGEELLADNILFRSNKLGIKSKNFVQEQRYLMANKVINKYMWITGGVILVNPLPAVDFLTTTSVNLQMIMELSKIYEIKLTKKDAKDLATSLLSALAKQGILKGGLAILSPALATSLTKIILSKSIQSVTAGWLIRIVGLSLIEYFKNGQDWGDEGIQEVVDKIYRISKREDILNNFVKEAISKIEMKKYFKSNKSLPPFTN</sequence>
<evidence type="ECO:0000313" key="10">
    <source>
        <dbReference type="Proteomes" id="UP000666562"/>
    </source>
</evidence>
<dbReference type="NCBIfam" id="TIGR00231">
    <property type="entry name" value="small_GTP"/>
    <property type="match status" value="1"/>
</dbReference>
<keyword evidence="2 7" id="KW-0812">Transmembrane</keyword>
<dbReference type="PANTHER" id="PTHR42714:SF2">
    <property type="entry name" value="TRNA MODIFICATION GTPASE GTPBP3, MITOCHONDRIAL"/>
    <property type="match status" value="1"/>
</dbReference>
<dbReference type="InterPro" id="IPR027417">
    <property type="entry name" value="P-loop_NTPase"/>
</dbReference>
<dbReference type="GO" id="GO:0005829">
    <property type="term" value="C:cytosol"/>
    <property type="evidence" value="ECO:0007669"/>
    <property type="project" value="TreeGrafter"/>
</dbReference>
<dbReference type="Pfam" id="PF05128">
    <property type="entry name" value="DUF697"/>
    <property type="match status" value="1"/>
</dbReference>
<reference evidence="9" key="1">
    <citation type="submission" date="2020-03" db="EMBL/GenBank/DDBJ databases">
        <title>Genome differentiation and subclade ecological adaptation of Prochlorococcus HLII clade in the global ocean.</title>
        <authorList>
            <person name="Yan W."/>
            <person name="Fen X."/>
            <person name="Zhang W."/>
        </authorList>
    </citation>
    <scope>NUCLEOTIDE SEQUENCE</scope>
    <source>
        <strain evidence="9">XMU1401</strain>
    </source>
</reference>
<dbReference type="GO" id="GO:0030488">
    <property type="term" value="P:tRNA methylation"/>
    <property type="evidence" value="ECO:0007669"/>
    <property type="project" value="TreeGrafter"/>
</dbReference>
<dbReference type="GO" id="GO:0002098">
    <property type="term" value="P:tRNA wobble uridine modification"/>
    <property type="evidence" value="ECO:0007669"/>
    <property type="project" value="TreeGrafter"/>
</dbReference>